<name>A0A917QPG9_9ACTN</name>
<dbReference type="AlphaFoldDB" id="A0A917QPG9"/>
<accession>A0A917QPG9</accession>
<feature type="compositionally biased region" description="Basic and acidic residues" evidence="1">
    <location>
        <begin position="50"/>
        <end position="59"/>
    </location>
</feature>
<dbReference type="EMBL" id="BMNT01000001">
    <property type="protein sequence ID" value="GGK61585.1"/>
    <property type="molecule type" value="Genomic_DNA"/>
</dbReference>
<feature type="region of interest" description="Disordered" evidence="1">
    <location>
        <begin position="42"/>
        <end position="66"/>
    </location>
</feature>
<protein>
    <submittedName>
        <fullName evidence="2">Uncharacterized protein</fullName>
    </submittedName>
</protein>
<evidence type="ECO:0000313" key="2">
    <source>
        <dbReference type="EMBL" id="GGK61585.1"/>
    </source>
</evidence>
<dbReference type="Proteomes" id="UP000645217">
    <property type="component" value="Unassembled WGS sequence"/>
</dbReference>
<comment type="caution">
    <text evidence="2">The sequence shown here is derived from an EMBL/GenBank/DDBJ whole genome shotgun (WGS) entry which is preliminary data.</text>
</comment>
<gene>
    <name evidence="2" type="ORF">GCM10007964_00890</name>
</gene>
<reference evidence="2" key="2">
    <citation type="submission" date="2020-09" db="EMBL/GenBank/DDBJ databases">
        <authorList>
            <person name="Sun Q."/>
            <person name="Ohkuma M."/>
        </authorList>
    </citation>
    <scope>NUCLEOTIDE SEQUENCE</scope>
    <source>
        <strain evidence="2">JCM 13064</strain>
    </source>
</reference>
<evidence type="ECO:0000313" key="3">
    <source>
        <dbReference type="Proteomes" id="UP000645217"/>
    </source>
</evidence>
<organism evidence="2 3">
    <name type="scientific">Sphaerisporangium melleum</name>
    <dbReference type="NCBI Taxonomy" id="321316"/>
    <lineage>
        <taxon>Bacteria</taxon>
        <taxon>Bacillati</taxon>
        <taxon>Actinomycetota</taxon>
        <taxon>Actinomycetes</taxon>
        <taxon>Streptosporangiales</taxon>
        <taxon>Streptosporangiaceae</taxon>
        <taxon>Sphaerisporangium</taxon>
    </lineage>
</organism>
<sequence>MSEHICPGRCNSRFRDEWDAYHRAVDVWQAVLEARAKRLADNPHADLGTEPERPAEPTRRPWTGEPLWCGNDAAAVRSALADLDELMALHLAAGDGYGTGSAQERVSSSPEPASPSPKHDDQDELLEWLAVWEQSYRESQGWPAKPYRGVSAPALTSAVAWLTGHLDAILAHPDLAEGFGTGVLGWHSRLEAATKTRVKPRWMPRDLRCHQCHAKTLAQLEGEDRVECRNPSCGEARGGPVVMTLDEYNARVDGAKPAARLARMAAAAERVPTPFPDYGLKSGRA</sequence>
<reference evidence="2" key="1">
    <citation type="journal article" date="2014" name="Int. J. Syst. Evol. Microbiol.">
        <title>Complete genome sequence of Corynebacterium casei LMG S-19264T (=DSM 44701T), isolated from a smear-ripened cheese.</title>
        <authorList>
            <consortium name="US DOE Joint Genome Institute (JGI-PGF)"/>
            <person name="Walter F."/>
            <person name="Albersmeier A."/>
            <person name="Kalinowski J."/>
            <person name="Ruckert C."/>
        </authorList>
    </citation>
    <scope>NUCLEOTIDE SEQUENCE</scope>
    <source>
        <strain evidence="2">JCM 13064</strain>
    </source>
</reference>
<keyword evidence="3" id="KW-1185">Reference proteome</keyword>
<evidence type="ECO:0000256" key="1">
    <source>
        <dbReference type="SAM" id="MobiDB-lite"/>
    </source>
</evidence>
<feature type="region of interest" description="Disordered" evidence="1">
    <location>
        <begin position="98"/>
        <end position="121"/>
    </location>
</feature>
<proteinExistence type="predicted"/>
<dbReference type="RefSeq" id="WP_189160895.1">
    <property type="nucleotide sequence ID" value="NZ_BMNT01000001.1"/>
</dbReference>